<protein>
    <submittedName>
        <fullName evidence="2">DNA metabolism protein</fullName>
    </submittedName>
</protein>
<dbReference type="EMBL" id="QSFD01000003">
    <property type="protein sequence ID" value="RHA19484.1"/>
    <property type="molecule type" value="Genomic_DNA"/>
</dbReference>
<reference evidence="2 3" key="1">
    <citation type="submission" date="2018-08" db="EMBL/GenBank/DDBJ databases">
        <title>A genome reference for cultivated species of the human gut microbiota.</title>
        <authorList>
            <person name="Zou Y."/>
            <person name="Xue W."/>
            <person name="Luo G."/>
        </authorList>
    </citation>
    <scope>NUCLEOTIDE SEQUENCE [LARGE SCALE GENOMIC DNA]</scope>
    <source>
        <strain evidence="2 3">AM44-11BH</strain>
    </source>
</reference>
<organism evidence="2 3">
    <name type="scientific">Eubacterium ventriosum</name>
    <dbReference type="NCBI Taxonomy" id="39496"/>
    <lineage>
        <taxon>Bacteria</taxon>
        <taxon>Bacillati</taxon>
        <taxon>Bacillota</taxon>
        <taxon>Clostridia</taxon>
        <taxon>Eubacteriales</taxon>
        <taxon>Eubacteriaceae</taxon>
        <taxon>Eubacterium</taxon>
    </lineage>
</organism>
<dbReference type="NCBIfam" id="TIGR03915">
    <property type="entry name" value="SAM_7_link_chp"/>
    <property type="match status" value="1"/>
</dbReference>
<dbReference type="RefSeq" id="WP_117969855.1">
    <property type="nucleotide sequence ID" value="NZ_CAUBDO010000004.1"/>
</dbReference>
<keyword evidence="3" id="KW-1185">Reference proteome</keyword>
<dbReference type="InterPro" id="IPR023875">
    <property type="entry name" value="DNA_repair_put"/>
</dbReference>
<feature type="domain" description="DUF4130" evidence="1">
    <location>
        <begin position="86"/>
        <end position="248"/>
    </location>
</feature>
<dbReference type="Pfam" id="PF13566">
    <property type="entry name" value="DUF4130"/>
    <property type="match status" value="1"/>
</dbReference>
<dbReference type="AlphaFoldDB" id="A0A413RAF8"/>
<gene>
    <name evidence="2" type="ORF">DW944_03840</name>
</gene>
<evidence type="ECO:0000313" key="2">
    <source>
        <dbReference type="EMBL" id="RHA19484.1"/>
    </source>
</evidence>
<comment type="caution">
    <text evidence="2">The sequence shown here is derived from an EMBL/GenBank/DDBJ whole genome shotgun (WGS) entry which is preliminary data.</text>
</comment>
<evidence type="ECO:0000259" key="1">
    <source>
        <dbReference type="Pfam" id="PF13566"/>
    </source>
</evidence>
<dbReference type="Proteomes" id="UP000284779">
    <property type="component" value="Unassembled WGS sequence"/>
</dbReference>
<accession>A0A413RAF8</accession>
<evidence type="ECO:0000313" key="3">
    <source>
        <dbReference type="Proteomes" id="UP000284779"/>
    </source>
</evidence>
<proteinExistence type="predicted"/>
<name>A0A413RAF8_9FIRM</name>
<dbReference type="InterPro" id="IPR025404">
    <property type="entry name" value="DUF4130"/>
</dbReference>
<sequence length="250" mass="29709">MNVTLVCENNIEGIMTAIYDGWVYMNKGYSVNIHPGSDYAPTFFSKFISIETDNSKAERVIRSIKIKISEEAYIAVFRTCMNFAEDKGDAVFEFLKYGYRYGERVMKMLHIPAVMRVMELSRKTSNEAHSFIEFIRFEELKGNVLYSRIEPKCDVLSQVYAHFQNRFPNENWIIYDQRRIKAAVHQKGMTTVLVEGQNMDQLVKDIRKEDEYEDLWKVFFNTIAINERYNPKCQWTHLPKWYRKNMLEHE</sequence>